<sequence length="573" mass="62926">MSFSAVASSSVDKARVTFVQGYEELGSDFFDQFLTYSPADAATDDYPLPESTLMKRPESDFESASLSSTEGGNKTLVAHKDSRQGRTGAMEERPVASYSASINRFYASDRAAISDSELLSLEGIYLDSPRLPAHSQTSLPSSPTKGQVPTLRRKNRIVESLSKTFKRGASNLDKSALRSPIRKAKSNSAMMRTNHQHNSSFDLWGQQFDLDGADFSFDFEQNDMPLSPPSSTRAPDGLQFSNTIDPQKGELLNGMSYKHALTQNTARPTPYDTPLSTPTLDRFPSRQTSQQLRLDSALFPVTPQAPNASSSWSQLPGSPDFNTYGNSTIYPEIDPPIWWNHAATAPMAQPSPNNFQTGPQRATKSLASQLQNDLAFNNNDIEYNASGMPNGLMIQMPDTSAQQSFVLGTPPMLPPQGYFSSHSQPHPHQHLHHQQHHQRANHNRQASYHAQSRHPHPSTPVRKSRSASSDSESPSPNCSTPAGFHVRKRKTPKSNKQSTPRTPNTGSVDFVNYTPSDSRKILTGVAPSGSSKTKARREKEALDKRRKLSQAALRAVRAAGGDVDSLVEQGLFV</sequence>
<name>A0A8H7W931_9HELO</name>
<dbReference type="PANTHER" id="PTHR22934:SF25">
    <property type="entry name" value="DEVELOPMENTAL REGULATORY PROTEIN WETA"/>
    <property type="match status" value="1"/>
</dbReference>
<keyword evidence="6" id="KW-0804">Transcription</keyword>
<keyword evidence="5" id="KW-0010">Activator</keyword>
<feature type="compositionally biased region" description="Polar residues" evidence="8">
    <location>
        <begin position="62"/>
        <end position="72"/>
    </location>
</feature>
<keyword evidence="7" id="KW-0183">Conidiation</keyword>
<organism evidence="9 10">
    <name type="scientific">Cadophora malorum</name>
    <dbReference type="NCBI Taxonomy" id="108018"/>
    <lineage>
        <taxon>Eukaryota</taxon>
        <taxon>Fungi</taxon>
        <taxon>Dikarya</taxon>
        <taxon>Ascomycota</taxon>
        <taxon>Pezizomycotina</taxon>
        <taxon>Leotiomycetes</taxon>
        <taxon>Helotiales</taxon>
        <taxon>Ploettnerulaceae</taxon>
        <taxon>Cadophora</taxon>
    </lineage>
</organism>
<evidence type="ECO:0000256" key="7">
    <source>
        <dbReference type="ARBA" id="ARBA00023321"/>
    </source>
</evidence>
<gene>
    <name evidence="9" type="ORF">IFR04_006929</name>
</gene>
<dbReference type="Proteomes" id="UP000664132">
    <property type="component" value="Unassembled WGS sequence"/>
</dbReference>
<comment type="similarity">
    <text evidence="1">Belongs to the wetA family.</text>
</comment>
<dbReference type="InterPro" id="IPR040112">
    <property type="entry name" value="WetA"/>
</dbReference>
<proteinExistence type="inferred from homology"/>
<evidence type="ECO:0000313" key="9">
    <source>
        <dbReference type="EMBL" id="KAG4419892.1"/>
    </source>
</evidence>
<comment type="caution">
    <text evidence="9">The sequence shown here is derived from an EMBL/GenBank/DDBJ whole genome shotgun (WGS) entry which is preliminary data.</text>
</comment>
<evidence type="ECO:0000256" key="1">
    <source>
        <dbReference type="ARBA" id="ARBA00008881"/>
    </source>
</evidence>
<feature type="compositionally biased region" description="Basic and acidic residues" evidence="8">
    <location>
        <begin position="78"/>
        <end position="92"/>
    </location>
</feature>
<dbReference type="GO" id="GO:0048315">
    <property type="term" value="P:conidium formation"/>
    <property type="evidence" value="ECO:0007669"/>
    <property type="project" value="UniProtKB-KW"/>
</dbReference>
<keyword evidence="4" id="KW-0805">Transcription regulation</keyword>
<feature type="compositionally biased region" description="Low complexity" evidence="8">
    <location>
        <begin position="466"/>
        <end position="479"/>
    </location>
</feature>
<feature type="compositionally biased region" description="Basic residues" evidence="8">
    <location>
        <begin position="425"/>
        <end position="442"/>
    </location>
</feature>
<reference evidence="9" key="1">
    <citation type="submission" date="2021-02" db="EMBL/GenBank/DDBJ databases">
        <title>Genome sequence Cadophora malorum strain M34.</title>
        <authorList>
            <person name="Stefanovic E."/>
            <person name="Vu D."/>
            <person name="Scully C."/>
            <person name="Dijksterhuis J."/>
            <person name="Roader J."/>
            <person name="Houbraken J."/>
        </authorList>
    </citation>
    <scope>NUCLEOTIDE SEQUENCE</scope>
    <source>
        <strain evidence="9">M34</strain>
    </source>
</reference>
<dbReference type="GO" id="GO:0030435">
    <property type="term" value="P:sporulation resulting in formation of a cellular spore"/>
    <property type="evidence" value="ECO:0007669"/>
    <property type="project" value="UniProtKB-KW"/>
</dbReference>
<evidence type="ECO:0000256" key="8">
    <source>
        <dbReference type="SAM" id="MobiDB-lite"/>
    </source>
</evidence>
<evidence type="ECO:0000256" key="4">
    <source>
        <dbReference type="ARBA" id="ARBA00023015"/>
    </source>
</evidence>
<dbReference type="PANTHER" id="PTHR22934">
    <property type="entry name" value="PROTEIN ESC1/WETA-RELATED"/>
    <property type="match status" value="1"/>
</dbReference>
<dbReference type="OrthoDB" id="2575228at2759"/>
<feature type="compositionally biased region" description="Polar residues" evidence="8">
    <location>
        <begin position="274"/>
        <end position="291"/>
    </location>
</feature>
<accession>A0A8H7W931</accession>
<feature type="region of interest" description="Disordered" evidence="8">
    <location>
        <begin position="45"/>
        <end position="92"/>
    </location>
</feature>
<keyword evidence="10" id="KW-1185">Reference proteome</keyword>
<evidence type="ECO:0000256" key="3">
    <source>
        <dbReference type="ARBA" id="ARBA00022969"/>
    </source>
</evidence>
<dbReference type="EMBL" id="JAFJYH010000095">
    <property type="protein sequence ID" value="KAG4419892.1"/>
    <property type="molecule type" value="Genomic_DNA"/>
</dbReference>
<protein>
    <recommendedName>
        <fullName evidence="2">Developmental regulatory protein wetA</fullName>
    </recommendedName>
</protein>
<feature type="region of interest" description="Disordered" evidence="8">
    <location>
        <begin position="263"/>
        <end position="291"/>
    </location>
</feature>
<evidence type="ECO:0000256" key="2">
    <source>
        <dbReference type="ARBA" id="ARBA00015342"/>
    </source>
</evidence>
<evidence type="ECO:0000313" key="10">
    <source>
        <dbReference type="Proteomes" id="UP000664132"/>
    </source>
</evidence>
<dbReference type="AlphaFoldDB" id="A0A8H7W931"/>
<evidence type="ECO:0000256" key="6">
    <source>
        <dbReference type="ARBA" id="ARBA00023163"/>
    </source>
</evidence>
<feature type="region of interest" description="Disordered" evidence="8">
    <location>
        <begin position="404"/>
        <end position="543"/>
    </location>
</feature>
<keyword evidence="3" id="KW-0749">Sporulation</keyword>
<feature type="compositionally biased region" description="Polar residues" evidence="8">
    <location>
        <begin position="494"/>
        <end position="507"/>
    </location>
</feature>
<evidence type="ECO:0000256" key="5">
    <source>
        <dbReference type="ARBA" id="ARBA00023159"/>
    </source>
</evidence>